<dbReference type="VEuPathDB" id="FungiDB:CPAG_05913"/>
<dbReference type="EMBL" id="DS268111">
    <property type="protein sequence ID" value="KMM69598.1"/>
    <property type="molecule type" value="Genomic_DNA"/>
</dbReference>
<evidence type="ECO:0000313" key="1">
    <source>
        <dbReference type="EMBL" id="KMM69598.1"/>
    </source>
</evidence>
<sequence length="100" mass="11900">MNRWWQRGPKNRLDAVYERLVYLVPKHEVKVTFPSLERCPWRTHRLSLDATEKHRVDTLAAAKIMSYLCRGYPERKFRTLVQASTAQIYKVPVRSSKKLK</sequence>
<dbReference type="AlphaFoldDB" id="A0A0J6FH48"/>
<proteinExistence type="predicted"/>
<reference evidence="1 2" key="1">
    <citation type="submission" date="2007-06" db="EMBL/GenBank/DDBJ databases">
        <title>The Genome Sequence of Coccidioides posadasii RMSCC_3488.</title>
        <authorList>
            <consortium name="Coccidioides Genome Resources Consortium"/>
            <consortium name="The Broad Institute Genome Sequencing Platform"/>
            <person name="Henn M.R."/>
            <person name="Sykes S."/>
            <person name="Young S."/>
            <person name="Jaffe D."/>
            <person name="Berlin A."/>
            <person name="Alvarez P."/>
            <person name="Butler J."/>
            <person name="Gnerre S."/>
            <person name="Grabherr M."/>
            <person name="Mauceli E."/>
            <person name="Brockman W."/>
            <person name="Kodira C."/>
            <person name="Alvarado L."/>
            <person name="Zeng Q."/>
            <person name="Crawford M."/>
            <person name="Antoine C."/>
            <person name="Devon K."/>
            <person name="Galgiani J."/>
            <person name="Orsborn K."/>
            <person name="Lewis M.L."/>
            <person name="Nusbaum C."/>
            <person name="Galagan J."/>
            <person name="Birren B."/>
        </authorList>
    </citation>
    <scope>NUCLEOTIDE SEQUENCE [LARGE SCALE GENOMIC DNA]</scope>
    <source>
        <strain evidence="1 2">RMSCC 3488</strain>
    </source>
</reference>
<dbReference type="Proteomes" id="UP000054567">
    <property type="component" value="Unassembled WGS sequence"/>
</dbReference>
<organism evidence="1 2">
    <name type="scientific">Coccidioides posadasii RMSCC 3488</name>
    <dbReference type="NCBI Taxonomy" id="454284"/>
    <lineage>
        <taxon>Eukaryota</taxon>
        <taxon>Fungi</taxon>
        <taxon>Dikarya</taxon>
        <taxon>Ascomycota</taxon>
        <taxon>Pezizomycotina</taxon>
        <taxon>Eurotiomycetes</taxon>
        <taxon>Eurotiomycetidae</taxon>
        <taxon>Onygenales</taxon>
        <taxon>Onygenaceae</taxon>
        <taxon>Coccidioides</taxon>
    </lineage>
</organism>
<name>A0A0J6FH48_COCPO</name>
<accession>A0A0J6FH48</accession>
<gene>
    <name evidence="1" type="ORF">CPAG_05913</name>
</gene>
<evidence type="ECO:0000313" key="2">
    <source>
        <dbReference type="Proteomes" id="UP000054567"/>
    </source>
</evidence>
<reference evidence="2" key="2">
    <citation type="journal article" date="2009" name="Genome Res.">
        <title>Comparative genomic analyses of the human fungal pathogens Coccidioides and their relatives.</title>
        <authorList>
            <person name="Sharpton T.J."/>
            <person name="Stajich J.E."/>
            <person name="Rounsley S.D."/>
            <person name="Gardner M.J."/>
            <person name="Wortman J.R."/>
            <person name="Jordar V.S."/>
            <person name="Maiti R."/>
            <person name="Kodira C.D."/>
            <person name="Neafsey D.E."/>
            <person name="Zeng Q."/>
            <person name="Hung C.-Y."/>
            <person name="McMahan C."/>
            <person name="Muszewska A."/>
            <person name="Grynberg M."/>
            <person name="Mandel M.A."/>
            <person name="Kellner E.M."/>
            <person name="Barker B.M."/>
            <person name="Galgiani J.N."/>
            <person name="Orbach M.J."/>
            <person name="Kirkland T.N."/>
            <person name="Cole G.T."/>
            <person name="Henn M.R."/>
            <person name="Birren B.W."/>
            <person name="Taylor J.W."/>
        </authorList>
    </citation>
    <scope>NUCLEOTIDE SEQUENCE [LARGE SCALE GENOMIC DNA]</scope>
    <source>
        <strain evidence="2">RMSCC 3488</strain>
    </source>
</reference>
<protein>
    <submittedName>
        <fullName evidence="1">Uncharacterized protein</fullName>
    </submittedName>
</protein>
<reference evidence="2" key="3">
    <citation type="journal article" date="2010" name="Genome Res.">
        <title>Population genomic sequencing of Coccidioides fungi reveals recent hybridization and transposon control.</title>
        <authorList>
            <person name="Neafsey D.E."/>
            <person name="Barker B.M."/>
            <person name="Sharpton T.J."/>
            <person name="Stajich J.E."/>
            <person name="Park D.J."/>
            <person name="Whiston E."/>
            <person name="Hung C.-Y."/>
            <person name="McMahan C."/>
            <person name="White J."/>
            <person name="Sykes S."/>
            <person name="Heiman D."/>
            <person name="Young S."/>
            <person name="Zeng Q."/>
            <person name="Abouelleil A."/>
            <person name="Aftuck L."/>
            <person name="Bessette D."/>
            <person name="Brown A."/>
            <person name="FitzGerald M."/>
            <person name="Lui A."/>
            <person name="Macdonald J.P."/>
            <person name="Priest M."/>
            <person name="Orbach M.J."/>
            <person name="Galgiani J.N."/>
            <person name="Kirkland T.N."/>
            <person name="Cole G.T."/>
            <person name="Birren B.W."/>
            <person name="Henn M.R."/>
            <person name="Taylor J.W."/>
            <person name="Rounsley S.D."/>
        </authorList>
    </citation>
    <scope>NUCLEOTIDE SEQUENCE [LARGE SCALE GENOMIC DNA]</scope>
    <source>
        <strain evidence="2">RMSCC 3488</strain>
    </source>
</reference>